<dbReference type="GO" id="GO:0000160">
    <property type="term" value="P:phosphorelay signal transduction system"/>
    <property type="evidence" value="ECO:0007669"/>
    <property type="project" value="UniProtKB-KW"/>
</dbReference>
<dbReference type="InterPro" id="IPR025944">
    <property type="entry name" value="Sigma_54_int_dom_CS"/>
</dbReference>
<evidence type="ECO:0000313" key="13">
    <source>
        <dbReference type="Proteomes" id="UP000481421"/>
    </source>
</evidence>
<keyword evidence="7" id="KW-0805">Transcription regulation</keyword>
<keyword evidence="5" id="KW-0067">ATP-binding</keyword>
<dbReference type="InterPro" id="IPR003593">
    <property type="entry name" value="AAA+_ATPase"/>
</dbReference>
<dbReference type="Gene3D" id="1.10.10.60">
    <property type="entry name" value="Homeodomain-like"/>
    <property type="match status" value="1"/>
</dbReference>
<dbReference type="Proteomes" id="UP000481421">
    <property type="component" value="Unassembled WGS sequence"/>
</dbReference>
<evidence type="ECO:0000256" key="2">
    <source>
        <dbReference type="ARBA" id="ARBA00011135"/>
    </source>
</evidence>
<dbReference type="EMBL" id="JAAIKE010000001">
    <property type="protein sequence ID" value="NEX45268.1"/>
    <property type="molecule type" value="Genomic_DNA"/>
</dbReference>
<evidence type="ECO:0000256" key="1">
    <source>
        <dbReference type="ARBA" id="ARBA00002167"/>
    </source>
</evidence>
<dbReference type="InterPro" id="IPR058031">
    <property type="entry name" value="AAA_lid_NorR"/>
</dbReference>
<proteinExistence type="predicted"/>
<keyword evidence="4" id="KW-0547">Nucleotide-binding</keyword>
<dbReference type="PROSITE" id="PS00688">
    <property type="entry name" value="SIGMA54_INTERACT_3"/>
    <property type="match status" value="1"/>
</dbReference>
<keyword evidence="6" id="KW-0902">Two-component regulatory system</keyword>
<dbReference type="InterPro" id="IPR025943">
    <property type="entry name" value="Sigma_54_int_dom_ATP-bd_2"/>
</dbReference>
<evidence type="ECO:0000256" key="9">
    <source>
        <dbReference type="ARBA" id="ARBA00023159"/>
    </source>
</evidence>
<evidence type="ECO:0000256" key="5">
    <source>
        <dbReference type="ARBA" id="ARBA00022840"/>
    </source>
</evidence>
<feature type="domain" description="Sigma-54 factor interaction" evidence="11">
    <location>
        <begin position="26"/>
        <end position="255"/>
    </location>
</feature>
<evidence type="ECO:0000256" key="6">
    <source>
        <dbReference type="ARBA" id="ARBA00023012"/>
    </source>
</evidence>
<organism evidence="12 13">
    <name type="scientific">Pseudotabrizicola algicola</name>
    <dbReference type="NCBI Taxonomy" id="2709381"/>
    <lineage>
        <taxon>Bacteria</taxon>
        <taxon>Pseudomonadati</taxon>
        <taxon>Pseudomonadota</taxon>
        <taxon>Alphaproteobacteria</taxon>
        <taxon>Rhodobacterales</taxon>
        <taxon>Paracoccaceae</taxon>
        <taxon>Pseudotabrizicola</taxon>
    </lineage>
</organism>
<dbReference type="InterPro" id="IPR027417">
    <property type="entry name" value="P-loop_NTPase"/>
</dbReference>
<dbReference type="GO" id="GO:0005524">
    <property type="term" value="F:ATP binding"/>
    <property type="evidence" value="ECO:0007669"/>
    <property type="project" value="UniProtKB-KW"/>
</dbReference>
<dbReference type="InterPro" id="IPR009057">
    <property type="entry name" value="Homeodomain-like_sf"/>
</dbReference>
<dbReference type="Pfam" id="PF25601">
    <property type="entry name" value="AAA_lid_14"/>
    <property type="match status" value="1"/>
</dbReference>
<keyword evidence="8" id="KW-0238">DNA-binding</keyword>
<dbReference type="Pfam" id="PF00158">
    <property type="entry name" value="Sigma54_activat"/>
    <property type="match status" value="1"/>
</dbReference>
<evidence type="ECO:0000313" key="12">
    <source>
        <dbReference type="EMBL" id="NEX45268.1"/>
    </source>
</evidence>
<sequence length="365" mass="39760">MTSHWIMPPSEQPLREAPVAIADRLIPGRSGVMRAMKRLIATMAPDSAPVLITGPSGAGKELVAEALHRLSGRTGEFVAVNCAAIPAELLEGELFGTERGAYTGADRARAGLIEQAEGGTLFLDEIGDMPASLQAKLLRVLETRMVRRLGGSAPVQMNFRLVAATHRNLAEMARAGSFREDLYYRLAVFPVEVPPLSARLSDLPDILEHLLDDRAMAHPGQPLPEFDATALRALTAHDWPGNIRELKTVLLRACLLFPGKRVGAREVRDNLMGFCCPEPASEAEQDHCATRPEEAGLPPIDLFHQALGQGQTSLDLRGYLRDIEVALISAALERSGNCVSRTADTLRLNRTTLIEKIRKYGIATR</sequence>
<gene>
    <name evidence="12" type="ORF">G3572_03555</name>
</gene>
<dbReference type="Gene3D" id="1.10.8.60">
    <property type="match status" value="1"/>
</dbReference>
<comment type="function">
    <text evidence="1">Required for activation of most nif operons, which are directly involved in nitrogen fixation.</text>
</comment>
<dbReference type="PANTHER" id="PTHR32071">
    <property type="entry name" value="TRANSCRIPTIONAL REGULATORY PROTEIN"/>
    <property type="match status" value="1"/>
</dbReference>
<dbReference type="GO" id="GO:0043565">
    <property type="term" value="F:sequence-specific DNA binding"/>
    <property type="evidence" value="ECO:0007669"/>
    <property type="project" value="InterPro"/>
</dbReference>
<dbReference type="PRINTS" id="PR01590">
    <property type="entry name" value="HTHFIS"/>
</dbReference>
<evidence type="ECO:0000256" key="4">
    <source>
        <dbReference type="ARBA" id="ARBA00022741"/>
    </source>
</evidence>
<dbReference type="PROSITE" id="PS00676">
    <property type="entry name" value="SIGMA54_INTERACT_2"/>
    <property type="match status" value="1"/>
</dbReference>
<dbReference type="Pfam" id="PF02954">
    <property type="entry name" value="HTH_8"/>
    <property type="match status" value="1"/>
</dbReference>
<dbReference type="PROSITE" id="PS50045">
    <property type="entry name" value="SIGMA54_INTERACT_4"/>
    <property type="match status" value="1"/>
</dbReference>
<dbReference type="GO" id="GO:0006355">
    <property type="term" value="P:regulation of DNA-templated transcription"/>
    <property type="evidence" value="ECO:0007669"/>
    <property type="project" value="InterPro"/>
</dbReference>
<dbReference type="Gene3D" id="3.40.50.300">
    <property type="entry name" value="P-loop containing nucleotide triphosphate hydrolases"/>
    <property type="match status" value="1"/>
</dbReference>
<dbReference type="PANTHER" id="PTHR32071:SF117">
    <property type="entry name" value="PTS-DEPENDENT DIHYDROXYACETONE KINASE OPERON REGULATORY PROTEIN-RELATED"/>
    <property type="match status" value="1"/>
</dbReference>
<dbReference type="CDD" id="cd00009">
    <property type="entry name" value="AAA"/>
    <property type="match status" value="1"/>
</dbReference>
<comment type="subunit">
    <text evidence="2">Interacts with sigma-54.</text>
</comment>
<dbReference type="InterPro" id="IPR002197">
    <property type="entry name" value="HTH_Fis"/>
</dbReference>
<dbReference type="SMART" id="SM00382">
    <property type="entry name" value="AAA"/>
    <property type="match status" value="1"/>
</dbReference>
<evidence type="ECO:0000256" key="8">
    <source>
        <dbReference type="ARBA" id="ARBA00023125"/>
    </source>
</evidence>
<dbReference type="FunFam" id="3.40.50.300:FF:000006">
    <property type="entry name" value="DNA-binding transcriptional regulator NtrC"/>
    <property type="match status" value="1"/>
</dbReference>
<reference evidence="12 13" key="1">
    <citation type="submission" date="2020-02" db="EMBL/GenBank/DDBJ databases">
        <title>Rhodobacter algicola sp. nov., isolated from microalga culture.</title>
        <authorList>
            <person name="Park C.-Y."/>
        </authorList>
    </citation>
    <scope>NUCLEOTIDE SEQUENCE [LARGE SCALE GENOMIC DNA]</scope>
    <source>
        <strain evidence="12 13">ETT8</strain>
    </source>
</reference>
<keyword evidence="10" id="KW-0804">Transcription</keyword>
<dbReference type="SUPFAM" id="SSF52540">
    <property type="entry name" value="P-loop containing nucleoside triphosphate hydrolases"/>
    <property type="match status" value="1"/>
</dbReference>
<protein>
    <recommendedName>
        <fullName evidence="3">Nif-specific regulatory protein</fullName>
    </recommendedName>
</protein>
<dbReference type="AlphaFoldDB" id="A0A6B3RK43"/>
<keyword evidence="13" id="KW-1185">Reference proteome</keyword>
<keyword evidence="9" id="KW-0010">Activator</keyword>
<evidence type="ECO:0000256" key="10">
    <source>
        <dbReference type="ARBA" id="ARBA00023163"/>
    </source>
</evidence>
<comment type="caution">
    <text evidence="12">The sequence shown here is derived from an EMBL/GenBank/DDBJ whole genome shotgun (WGS) entry which is preliminary data.</text>
</comment>
<dbReference type="SUPFAM" id="SSF46689">
    <property type="entry name" value="Homeodomain-like"/>
    <property type="match status" value="1"/>
</dbReference>
<evidence type="ECO:0000256" key="7">
    <source>
        <dbReference type="ARBA" id="ARBA00023015"/>
    </source>
</evidence>
<evidence type="ECO:0000259" key="11">
    <source>
        <dbReference type="PROSITE" id="PS50045"/>
    </source>
</evidence>
<dbReference type="RefSeq" id="WP_164609275.1">
    <property type="nucleotide sequence ID" value="NZ_JAAIKE010000001.1"/>
</dbReference>
<name>A0A6B3RK43_9RHOB</name>
<accession>A0A6B3RK43</accession>
<evidence type="ECO:0000256" key="3">
    <source>
        <dbReference type="ARBA" id="ARBA00015308"/>
    </source>
</evidence>
<dbReference type="InterPro" id="IPR002078">
    <property type="entry name" value="Sigma_54_int"/>
</dbReference>